<dbReference type="InterPro" id="IPR036322">
    <property type="entry name" value="WD40_repeat_dom_sf"/>
</dbReference>
<dbReference type="VEuPathDB" id="MicrosporidiaDB:A0H76_1733"/>
<dbReference type="Proteomes" id="UP000192501">
    <property type="component" value="Unassembled WGS sequence"/>
</dbReference>
<dbReference type="EMBL" id="LTAI01000041">
    <property type="protein sequence ID" value="ORE00283.1"/>
    <property type="molecule type" value="Genomic_DNA"/>
</dbReference>
<proteinExistence type="predicted"/>
<name>A0A1X0QKJ3_9MICR</name>
<evidence type="ECO:0000313" key="2">
    <source>
        <dbReference type="Proteomes" id="UP000192501"/>
    </source>
</evidence>
<dbReference type="InterPro" id="IPR015943">
    <property type="entry name" value="WD40/YVTN_repeat-like_dom_sf"/>
</dbReference>
<comment type="caution">
    <text evidence="1">The sequence shown here is derived from an EMBL/GenBank/DDBJ whole genome shotgun (WGS) entry which is preliminary data.</text>
</comment>
<gene>
    <name evidence="1" type="ORF">A0H76_1733</name>
</gene>
<dbReference type="VEuPathDB" id="MicrosporidiaDB:HERIO_912"/>
<sequence>MYDINRKHIKELINKYKDNEKVAYDLEYVIERGLRYIYAELHENSKEIHPCRKKFSETILTGKPHVCDSFNILLKFNKLNHIEPKFIGFSNKNIALVVNDSNDNNQVKQKKQKNQLLCGYFMNNVVFKTKCNDITALEVTKSKIYLGTKEGVLIYYDPISSSSILDHRHNAPITSIHWIKHNLIDDYVLTSSEDGCIYLEKLIKLSDQSIQDVIRVNEDVYFFVSGENTVGIFNRGKISTFDFHKDRIINISYKNNIGVTSSADGVLGFTNLISLTYETLNIGCSHHKRISSTKLLCYGLSKVVIYDFLENKTFLSFKDAMFLCKTADFYENLLVYSFGQMLYFYDLLSKKKLNLCLDSSINEIRFSQNANFCIVCTDSETILIEIK</sequence>
<accession>A0A1X0QKJ3</accession>
<dbReference type="SUPFAM" id="SSF50978">
    <property type="entry name" value="WD40 repeat-like"/>
    <property type="match status" value="1"/>
</dbReference>
<protein>
    <submittedName>
        <fullName evidence="1">Uncharacterized protein</fullName>
    </submittedName>
</protein>
<organism evidence="1 2">
    <name type="scientific">Hepatospora eriocheir</name>
    <dbReference type="NCBI Taxonomy" id="1081669"/>
    <lineage>
        <taxon>Eukaryota</taxon>
        <taxon>Fungi</taxon>
        <taxon>Fungi incertae sedis</taxon>
        <taxon>Microsporidia</taxon>
        <taxon>Hepatosporidae</taxon>
        <taxon>Hepatospora</taxon>
    </lineage>
</organism>
<dbReference type="Gene3D" id="2.130.10.10">
    <property type="entry name" value="YVTN repeat-like/Quinoprotein amine dehydrogenase"/>
    <property type="match status" value="1"/>
</dbReference>
<dbReference type="AlphaFoldDB" id="A0A1X0QKJ3"/>
<reference evidence="1 2" key="1">
    <citation type="journal article" date="2017" name="Environ. Microbiol.">
        <title>Decay of the glycolytic pathway and adaptation to intranuclear parasitism within Enterocytozoonidae microsporidia.</title>
        <authorList>
            <person name="Wiredu Boakye D."/>
            <person name="Jaroenlak P."/>
            <person name="Prachumwat A."/>
            <person name="Williams T.A."/>
            <person name="Bateman K.S."/>
            <person name="Itsathitphaisarn O."/>
            <person name="Sritunyalucksana K."/>
            <person name="Paszkiewicz K.H."/>
            <person name="Moore K.A."/>
            <person name="Stentiford G.D."/>
            <person name="Williams B.A."/>
        </authorList>
    </citation>
    <scope>NUCLEOTIDE SEQUENCE [LARGE SCALE GENOMIC DNA]</scope>
    <source>
        <strain evidence="2">canceri</strain>
    </source>
</reference>
<evidence type="ECO:0000313" key="1">
    <source>
        <dbReference type="EMBL" id="ORE00283.1"/>
    </source>
</evidence>